<dbReference type="EMBL" id="JBBNGS010000007">
    <property type="protein sequence ID" value="MEQ2637682.1"/>
    <property type="molecule type" value="Genomic_DNA"/>
</dbReference>
<keyword evidence="1" id="KW-0378">Hydrolase</keyword>
<organism evidence="1 2">
    <name type="scientific">Paratractidigestivibacter faecalis</name>
    <dbReference type="NCBI Taxonomy" id="2292441"/>
    <lineage>
        <taxon>Bacteria</taxon>
        <taxon>Bacillati</taxon>
        <taxon>Actinomycetota</taxon>
        <taxon>Coriobacteriia</taxon>
        <taxon>Coriobacteriales</taxon>
        <taxon>Atopobiaceae</taxon>
        <taxon>Paratractidigestivibacter</taxon>
    </lineage>
</organism>
<dbReference type="GO" id="GO:0016787">
    <property type="term" value="F:hydrolase activity"/>
    <property type="evidence" value="ECO:0007669"/>
    <property type="project" value="UniProtKB-KW"/>
</dbReference>
<dbReference type="PANTHER" id="PTHR48098">
    <property type="entry name" value="ENTEROCHELIN ESTERASE-RELATED"/>
    <property type="match status" value="1"/>
</dbReference>
<keyword evidence="2" id="KW-1185">Reference proteome</keyword>
<dbReference type="InterPro" id="IPR029058">
    <property type="entry name" value="AB_hydrolase_fold"/>
</dbReference>
<dbReference type="InterPro" id="IPR000801">
    <property type="entry name" value="Esterase-like"/>
</dbReference>
<dbReference type="SUPFAM" id="SSF53474">
    <property type="entry name" value="alpha/beta-Hydrolases"/>
    <property type="match status" value="1"/>
</dbReference>
<dbReference type="InterPro" id="IPR050583">
    <property type="entry name" value="Mycobacterial_A85_antigen"/>
</dbReference>
<dbReference type="Gene3D" id="3.40.50.1820">
    <property type="entry name" value="alpha/beta hydrolase"/>
    <property type="match status" value="1"/>
</dbReference>
<accession>A0ABV1IGC2</accession>
<evidence type="ECO:0000313" key="1">
    <source>
        <dbReference type="EMBL" id="MEQ2637682.1"/>
    </source>
</evidence>
<sequence length="229" mass="25147">MEKRIGLGARSVVVRAPEGVRGQVPLVVMPVFRGDGSEVWRRCQELECPAFSLVSIGGVAWECDMTPWAAEPATRREAAYEGGAPAFLAELLDEVLPAAEAEIAGAGLGVAWRGIAGYSLAGLFALWSTWQTDAFLRVASASGSLWYEGWLGFAQDQEPAAWPERAYLSLGSKEHKTPNRLMRNVRTATEQTRDLLCSHGVECTFELNPGNHFQDPDLRMARGIRWILD</sequence>
<reference evidence="1 2" key="1">
    <citation type="submission" date="2024-04" db="EMBL/GenBank/DDBJ databases">
        <title>Human intestinal bacterial collection.</title>
        <authorList>
            <person name="Pauvert C."/>
            <person name="Hitch T.C.A."/>
            <person name="Clavel T."/>
        </authorList>
    </citation>
    <scope>NUCLEOTIDE SEQUENCE [LARGE SCALE GENOMIC DNA]</scope>
    <source>
        <strain evidence="1 2">CLA-AA-H197</strain>
    </source>
</reference>
<dbReference type="Proteomes" id="UP001478817">
    <property type="component" value="Unassembled WGS sequence"/>
</dbReference>
<proteinExistence type="predicted"/>
<dbReference type="PANTHER" id="PTHR48098:SF6">
    <property type="entry name" value="FERRI-BACILLIBACTIN ESTERASE BESA"/>
    <property type="match status" value="1"/>
</dbReference>
<dbReference type="RefSeq" id="WP_349182260.1">
    <property type="nucleotide sequence ID" value="NZ_JBBNGS010000007.1"/>
</dbReference>
<protein>
    <submittedName>
        <fullName evidence="1">Alpha/beta hydrolase-fold protein</fullName>
    </submittedName>
</protein>
<name>A0ABV1IGC2_9ACTN</name>
<evidence type="ECO:0000313" key="2">
    <source>
        <dbReference type="Proteomes" id="UP001478817"/>
    </source>
</evidence>
<comment type="caution">
    <text evidence="1">The sequence shown here is derived from an EMBL/GenBank/DDBJ whole genome shotgun (WGS) entry which is preliminary data.</text>
</comment>
<dbReference type="Pfam" id="PF00756">
    <property type="entry name" value="Esterase"/>
    <property type="match status" value="1"/>
</dbReference>
<gene>
    <name evidence="1" type="ORF">AAAT05_04910</name>
</gene>